<dbReference type="GO" id="GO:0048364">
    <property type="term" value="P:root development"/>
    <property type="evidence" value="ECO:0007669"/>
    <property type="project" value="InterPro"/>
</dbReference>
<evidence type="ECO:0000313" key="1">
    <source>
        <dbReference type="EMBL" id="WOL18605.1"/>
    </source>
</evidence>
<accession>A0AAQ3L1K7</accession>
<dbReference type="AlphaFoldDB" id="A0AAQ3L1K7"/>
<dbReference type="InterPro" id="IPR000408">
    <property type="entry name" value="Reg_chr_condens"/>
</dbReference>
<sequence length="286" mass="30557">MFEMAAGFSHSISLAGGLNPSASPCHRHARSTSLPCPSHPALANLRLQIRSLRPSPQPDGHPAERIEAAIVSIDRIHAALDGFLRLPLARDPLRRGRPAWADRLLDDLLHLADAHGRLRSAALALKQHHSEARAAIRRRDPGRLASAVRAFRREAKALDRLASSVGTIARQPHATADEAEIAGAMKEAVAATAASSAAIFAGVAALASAAATAATGAAAWKGWSMVLSPTKRRWSSEQEEAAEMVALGKLEAWEERIEGLEKGSEWALRSLVNTRVLLLNILTPSL</sequence>
<dbReference type="InterPro" id="IPR004320">
    <property type="entry name" value="BPS1_pln"/>
</dbReference>
<dbReference type="PANTHER" id="PTHR33070">
    <property type="entry name" value="OS06G0725500 PROTEIN"/>
    <property type="match status" value="1"/>
</dbReference>
<keyword evidence="2" id="KW-1185">Reference proteome</keyword>
<name>A0AAQ3L1K7_9LILI</name>
<dbReference type="EMBL" id="CP136898">
    <property type="protein sequence ID" value="WOL18605.1"/>
    <property type="molecule type" value="Genomic_DNA"/>
</dbReference>
<organism evidence="1 2">
    <name type="scientific">Canna indica</name>
    <name type="common">Indian-shot</name>
    <dbReference type="NCBI Taxonomy" id="4628"/>
    <lineage>
        <taxon>Eukaryota</taxon>
        <taxon>Viridiplantae</taxon>
        <taxon>Streptophyta</taxon>
        <taxon>Embryophyta</taxon>
        <taxon>Tracheophyta</taxon>
        <taxon>Spermatophyta</taxon>
        <taxon>Magnoliopsida</taxon>
        <taxon>Liliopsida</taxon>
        <taxon>Zingiberales</taxon>
        <taxon>Cannaceae</taxon>
        <taxon>Canna</taxon>
    </lineage>
</organism>
<dbReference type="PANTHER" id="PTHR33070:SF49">
    <property type="entry name" value="OS06G0725500 PROTEIN"/>
    <property type="match status" value="1"/>
</dbReference>
<protein>
    <submittedName>
        <fullName evidence="1">Uncharacterized protein</fullName>
    </submittedName>
</protein>
<dbReference type="Proteomes" id="UP001327560">
    <property type="component" value="Chromosome 9"/>
</dbReference>
<dbReference type="GO" id="GO:0048367">
    <property type="term" value="P:shoot system development"/>
    <property type="evidence" value="ECO:0007669"/>
    <property type="project" value="InterPro"/>
</dbReference>
<reference evidence="1 2" key="1">
    <citation type="submission" date="2023-10" db="EMBL/GenBank/DDBJ databases">
        <title>Chromosome-scale genome assembly provides insights into flower coloration mechanisms of Canna indica.</title>
        <authorList>
            <person name="Li C."/>
        </authorList>
    </citation>
    <scope>NUCLEOTIDE SEQUENCE [LARGE SCALE GENOMIC DNA]</scope>
    <source>
        <tissue evidence="1">Flower</tissue>
    </source>
</reference>
<gene>
    <name evidence="1" type="ORF">Cni_G27402</name>
</gene>
<dbReference type="PROSITE" id="PS00626">
    <property type="entry name" value="RCC1_2"/>
    <property type="match status" value="1"/>
</dbReference>
<dbReference type="Pfam" id="PF03087">
    <property type="entry name" value="BPS1"/>
    <property type="match status" value="1"/>
</dbReference>
<evidence type="ECO:0000313" key="2">
    <source>
        <dbReference type="Proteomes" id="UP001327560"/>
    </source>
</evidence>
<proteinExistence type="predicted"/>